<comment type="caution">
    <text evidence="1">The sequence shown here is derived from an EMBL/GenBank/DDBJ whole genome shotgun (WGS) entry which is preliminary data.</text>
</comment>
<dbReference type="GO" id="GO:0005737">
    <property type="term" value="C:cytoplasm"/>
    <property type="evidence" value="ECO:0007669"/>
    <property type="project" value="TreeGrafter"/>
</dbReference>
<evidence type="ECO:0000313" key="2">
    <source>
        <dbReference type="Proteomes" id="UP000244722"/>
    </source>
</evidence>
<dbReference type="AlphaFoldDB" id="A0A2T6ZEP5"/>
<dbReference type="PANTHER" id="PTHR13847:SF213">
    <property type="entry name" value="DEPENDENT OXIDOREDUCTASE, PUTATIVE-RELATED"/>
    <property type="match status" value="1"/>
</dbReference>
<organism evidence="1 2">
    <name type="scientific">Tuber borchii</name>
    <name type="common">White truffle</name>
    <dbReference type="NCBI Taxonomy" id="42251"/>
    <lineage>
        <taxon>Eukaryota</taxon>
        <taxon>Fungi</taxon>
        <taxon>Dikarya</taxon>
        <taxon>Ascomycota</taxon>
        <taxon>Pezizomycotina</taxon>
        <taxon>Pezizomycetes</taxon>
        <taxon>Pezizales</taxon>
        <taxon>Tuberaceae</taxon>
        <taxon>Tuber</taxon>
    </lineage>
</organism>
<dbReference type="Gene3D" id="3.30.9.10">
    <property type="entry name" value="D-Amino Acid Oxidase, subunit A, domain 2"/>
    <property type="match status" value="1"/>
</dbReference>
<sequence>MLDAREVCSGAIGCKGGHIKPNSWELFPKLVAIFGRDKARKLTEFRMGILDKMIAIADAEGVTEECQIRKEEAVDVYFDAESWAIAKSCLDIYLEEFPEEIGKWETYEGEEGRQEFDIPHAKGIIAGPAGALGPARLIHPILARLLSTHPTFTLDSRTPVTSIAPPDSTISPYVAHTLLGEIKATHILRATNGYTANLLPGLTGALLPILRTLTAQSPPTKILFHRNRRWKFHWDQGYDYLTSLPDRTVMFGGGIRQALATEIGTVDDSVVDVRTTIHLPGVQPDNGVDKKVQKIWAGIMGFSGDVLPWIGEASPGISKRLQGTGKEDAMCAACGAAEEVVARVLRVEGAVGVIEVMDVTVERVERAKGWERLVGMFFG</sequence>
<accession>A0A2T6ZEP5</accession>
<protein>
    <submittedName>
        <fullName evidence="1">Uncharacterized protein</fullName>
    </submittedName>
</protein>
<dbReference type="Proteomes" id="UP000244722">
    <property type="component" value="Unassembled WGS sequence"/>
</dbReference>
<dbReference type="OrthoDB" id="429143at2759"/>
<proteinExistence type="predicted"/>
<gene>
    <name evidence="1" type="ORF">B9Z19DRAFT_1093978</name>
</gene>
<evidence type="ECO:0000313" key="1">
    <source>
        <dbReference type="EMBL" id="PUU73949.1"/>
    </source>
</evidence>
<reference evidence="1 2" key="1">
    <citation type="submission" date="2017-04" db="EMBL/GenBank/DDBJ databases">
        <title>Draft genome sequence of Tuber borchii Vittad., a whitish edible truffle.</title>
        <authorList>
            <consortium name="DOE Joint Genome Institute"/>
            <person name="Murat C."/>
            <person name="Kuo A."/>
            <person name="Barry K.W."/>
            <person name="Clum A."/>
            <person name="Dockter R.B."/>
            <person name="Fauchery L."/>
            <person name="Iotti M."/>
            <person name="Kohler A."/>
            <person name="Labutti K."/>
            <person name="Lindquist E.A."/>
            <person name="Lipzen A."/>
            <person name="Ohm R.A."/>
            <person name="Wang M."/>
            <person name="Grigoriev I.V."/>
            <person name="Zambonelli A."/>
            <person name="Martin F.M."/>
        </authorList>
    </citation>
    <scope>NUCLEOTIDE SEQUENCE [LARGE SCALE GENOMIC DNA]</scope>
    <source>
        <strain evidence="1 2">Tbo3840</strain>
    </source>
</reference>
<dbReference type="InterPro" id="IPR036188">
    <property type="entry name" value="FAD/NAD-bd_sf"/>
</dbReference>
<name>A0A2T6ZEP5_TUBBO</name>
<dbReference type="STRING" id="42251.A0A2T6ZEP5"/>
<dbReference type="EMBL" id="NESQ01000331">
    <property type="protein sequence ID" value="PUU73949.1"/>
    <property type="molecule type" value="Genomic_DNA"/>
</dbReference>
<dbReference type="PANTHER" id="PTHR13847">
    <property type="entry name" value="SARCOSINE DEHYDROGENASE-RELATED"/>
    <property type="match status" value="1"/>
</dbReference>
<dbReference type="Gene3D" id="3.50.50.60">
    <property type="entry name" value="FAD/NAD(P)-binding domain"/>
    <property type="match status" value="1"/>
</dbReference>
<keyword evidence="2" id="KW-1185">Reference proteome</keyword>